<dbReference type="Pfam" id="PF07005">
    <property type="entry name" value="SBD_N"/>
    <property type="match status" value="1"/>
</dbReference>
<feature type="non-terminal residue" evidence="2">
    <location>
        <position position="87"/>
    </location>
</feature>
<evidence type="ECO:0000259" key="1">
    <source>
        <dbReference type="Pfam" id="PF07005"/>
    </source>
</evidence>
<proteinExistence type="predicted"/>
<comment type="caution">
    <text evidence="2">The sequence shown here is derived from an EMBL/GenBank/DDBJ whole genome shotgun (WGS) entry which is preliminary data.</text>
</comment>
<accession>A0ABX1JT76</accession>
<keyword evidence="3" id="KW-1185">Reference proteome</keyword>
<gene>
    <name evidence="2" type="ORF">HER39_15270</name>
</gene>
<sequence length="87" mass="9515">MLLSELLSKYPPEVQIPARAVSDAVAASGRTLVVLDDDTTGTQSVADLPVLTRWDVEDFPWALAQHAPAVYVLTNSRSLDPEHVRQC</sequence>
<dbReference type="SUPFAM" id="SSF142764">
    <property type="entry name" value="YgbK-like"/>
    <property type="match status" value="1"/>
</dbReference>
<dbReference type="InterPro" id="IPR037051">
    <property type="entry name" value="4-carb_acid_sugar_kinase_N_sf"/>
</dbReference>
<dbReference type="EMBL" id="JAAZSR010000341">
    <property type="protein sequence ID" value="NKX51900.1"/>
    <property type="molecule type" value="Genomic_DNA"/>
</dbReference>
<feature type="domain" description="Four-carbon acid sugar kinase N-terminal" evidence="1">
    <location>
        <begin position="32"/>
        <end position="84"/>
    </location>
</feature>
<dbReference type="InterPro" id="IPR010737">
    <property type="entry name" value="4-carb_acid_sugar_kinase_N"/>
</dbReference>
<name>A0ABX1JT76_9MICC</name>
<protein>
    <recommendedName>
        <fullName evidence="1">Four-carbon acid sugar kinase N-terminal domain-containing protein</fullName>
    </recommendedName>
</protein>
<dbReference type="Proteomes" id="UP000523795">
    <property type="component" value="Unassembled WGS sequence"/>
</dbReference>
<dbReference type="Gene3D" id="3.40.50.10840">
    <property type="entry name" value="Putative sugar-binding, N-terminal domain"/>
    <property type="match status" value="1"/>
</dbReference>
<evidence type="ECO:0000313" key="2">
    <source>
        <dbReference type="EMBL" id="NKX51900.1"/>
    </source>
</evidence>
<evidence type="ECO:0000313" key="3">
    <source>
        <dbReference type="Proteomes" id="UP000523795"/>
    </source>
</evidence>
<reference evidence="2 3" key="1">
    <citation type="submission" date="2020-04" db="EMBL/GenBank/DDBJ databases">
        <authorList>
            <person name="Liu S."/>
        </authorList>
    </citation>
    <scope>NUCLEOTIDE SEQUENCE [LARGE SCALE GENOMIC DNA]</scope>
    <source>
        <strain evidence="2 3">CGMCC 1.15091</strain>
    </source>
</reference>
<organism evidence="2 3">
    <name type="scientific">Arthrobacter deserti</name>
    <dbReference type="NCBI Taxonomy" id="1742687"/>
    <lineage>
        <taxon>Bacteria</taxon>
        <taxon>Bacillati</taxon>
        <taxon>Actinomycetota</taxon>
        <taxon>Actinomycetes</taxon>
        <taxon>Micrococcales</taxon>
        <taxon>Micrococcaceae</taxon>
        <taxon>Arthrobacter</taxon>
    </lineage>
</organism>